<keyword evidence="5" id="KW-0812">Transmembrane</keyword>
<evidence type="ECO:0000256" key="1">
    <source>
        <dbReference type="ARBA" id="ARBA00022512"/>
    </source>
</evidence>
<feature type="transmembrane region" description="Helical" evidence="5">
    <location>
        <begin position="12"/>
        <end position="30"/>
    </location>
</feature>
<keyword evidence="3" id="KW-0732">Signal</keyword>
<reference evidence="7 8" key="1">
    <citation type="submission" date="2023-03" db="EMBL/GenBank/DDBJ databases">
        <authorList>
            <person name="Shen W."/>
            <person name="Cai J."/>
        </authorList>
    </citation>
    <scope>NUCLEOTIDE SEQUENCE [LARGE SCALE GENOMIC DNA]</scope>
    <source>
        <strain evidence="7 8">B516</strain>
    </source>
</reference>
<evidence type="ECO:0000256" key="5">
    <source>
        <dbReference type="SAM" id="Phobius"/>
    </source>
</evidence>
<keyword evidence="5" id="KW-1133">Transmembrane helix</keyword>
<name>A0ABD5FPD3_ENTCA</name>
<proteinExistence type="predicted"/>
<evidence type="ECO:0000313" key="7">
    <source>
        <dbReference type="EMBL" id="MDT2983931.1"/>
    </source>
</evidence>
<protein>
    <recommendedName>
        <fullName evidence="6">Gram-positive cocci surface proteins LPxTG domain-containing protein</fullName>
    </recommendedName>
</protein>
<accession>A0ABD5FPD3</accession>
<comment type="caution">
    <text evidence="7">The sequence shown here is derived from an EMBL/GenBank/DDBJ whole genome shotgun (WGS) entry which is preliminary data.</text>
</comment>
<sequence length="38" mass="4308">MPATGEQLTGQRIMGFLGVITVLFSFVVILRRKRKTEN</sequence>
<gene>
    <name evidence="7" type="ORF">P7I34_14760</name>
</gene>
<dbReference type="Pfam" id="PF00746">
    <property type="entry name" value="Gram_pos_anchor"/>
    <property type="match status" value="1"/>
</dbReference>
<organism evidence="7 8">
    <name type="scientific">Enterococcus casseliflavus</name>
    <name type="common">Enterococcus flavescens</name>
    <dbReference type="NCBI Taxonomy" id="37734"/>
    <lineage>
        <taxon>Bacteria</taxon>
        <taxon>Bacillati</taxon>
        <taxon>Bacillota</taxon>
        <taxon>Bacilli</taxon>
        <taxon>Lactobacillales</taxon>
        <taxon>Enterococcaceae</taxon>
        <taxon>Enterococcus</taxon>
    </lineage>
</organism>
<keyword evidence="2" id="KW-0964">Secreted</keyword>
<evidence type="ECO:0000256" key="2">
    <source>
        <dbReference type="ARBA" id="ARBA00022525"/>
    </source>
</evidence>
<evidence type="ECO:0000256" key="3">
    <source>
        <dbReference type="ARBA" id="ARBA00022729"/>
    </source>
</evidence>
<feature type="domain" description="Gram-positive cocci surface proteins LPxTG" evidence="6">
    <location>
        <begin position="2"/>
        <end position="37"/>
    </location>
</feature>
<evidence type="ECO:0000313" key="8">
    <source>
        <dbReference type="Proteomes" id="UP001253851"/>
    </source>
</evidence>
<keyword evidence="1" id="KW-0134">Cell wall</keyword>
<keyword evidence="4" id="KW-0572">Peptidoglycan-anchor</keyword>
<evidence type="ECO:0000259" key="6">
    <source>
        <dbReference type="Pfam" id="PF00746"/>
    </source>
</evidence>
<dbReference type="AlphaFoldDB" id="A0ABD5FPD3"/>
<keyword evidence="5" id="KW-0472">Membrane</keyword>
<dbReference type="EMBL" id="JARQDZ010000010">
    <property type="protein sequence ID" value="MDT2983931.1"/>
    <property type="molecule type" value="Genomic_DNA"/>
</dbReference>
<dbReference type="Proteomes" id="UP001253851">
    <property type="component" value="Unassembled WGS sequence"/>
</dbReference>
<dbReference type="RefSeq" id="WP_228079084.1">
    <property type="nucleotide sequence ID" value="NZ_CABHBI010000009.1"/>
</dbReference>
<evidence type="ECO:0000256" key="4">
    <source>
        <dbReference type="ARBA" id="ARBA00023088"/>
    </source>
</evidence>
<dbReference type="InterPro" id="IPR019931">
    <property type="entry name" value="LPXTG_anchor"/>
</dbReference>